<dbReference type="InterPro" id="IPR014162">
    <property type="entry name" value="CpoB_C"/>
</dbReference>
<keyword evidence="1" id="KW-0574">Periplasm</keyword>
<reference evidence="5 6" key="1">
    <citation type="submission" date="2009-02" db="EMBL/GenBank/DDBJ databases">
        <title>Vibrio splendidus str. LGP32 complete genome.</title>
        <authorList>
            <person name="Mazel D."/>
            <person name="Le Roux F."/>
        </authorList>
    </citation>
    <scope>NUCLEOTIDE SEQUENCE [LARGE SCALE GENOMIC DNA]</scope>
    <source>
        <strain evidence="5 6">LGP32</strain>
    </source>
</reference>
<dbReference type="HAMAP" id="MF_02066">
    <property type="entry name" value="CpoB"/>
    <property type="match status" value="1"/>
</dbReference>
<proteinExistence type="inferred from homology"/>
<dbReference type="PROSITE" id="PS50005">
    <property type="entry name" value="TPR"/>
    <property type="match status" value="2"/>
</dbReference>
<dbReference type="InterPro" id="IPR019734">
    <property type="entry name" value="TPR_rpt"/>
</dbReference>
<dbReference type="GO" id="GO:0030288">
    <property type="term" value="C:outer membrane-bounded periplasmic space"/>
    <property type="evidence" value="ECO:0007669"/>
    <property type="project" value="UniProtKB-UniRule"/>
</dbReference>
<dbReference type="Pfam" id="PF16331">
    <property type="entry name" value="TolA_bind_tri"/>
    <property type="match status" value="1"/>
</dbReference>
<evidence type="ECO:0000256" key="3">
    <source>
        <dbReference type="SAM" id="MobiDB-lite"/>
    </source>
</evidence>
<organism evidence="5 6">
    <name type="scientific">Vibrio atlanticus (strain LGP32)</name>
    <name type="common">Vibrio splendidus (strain Mel32)</name>
    <dbReference type="NCBI Taxonomy" id="575788"/>
    <lineage>
        <taxon>Bacteria</taxon>
        <taxon>Pseudomonadati</taxon>
        <taxon>Pseudomonadota</taxon>
        <taxon>Gammaproteobacteria</taxon>
        <taxon>Vibrionales</taxon>
        <taxon>Vibrionaceae</taxon>
        <taxon>Vibrio</taxon>
    </lineage>
</organism>
<protein>
    <recommendedName>
        <fullName evidence="1">Cell division coordinator CpoB</fullName>
    </recommendedName>
</protein>
<feature type="compositionally biased region" description="Low complexity" evidence="3">
    <location>
        <begin position="31"/>
        <end position="53"/>
    </location>
</feature>
<dbReference type="Pfam" id="PF13174">
    <property type="entry name" value="TPR_6"/>
    <property type="match status" value="1"/>
</dbReference>
<keyword evidence="1" id="KW-0132">Cell division</keyword>
<feature type="repeat" description="TPR" evidence="2">
    <location>
        <begin position="186"/>
        <end position="219"/>
    </location>
</feature>
<comment type="subcellular location">
    <subcellularLocation>
        <location evidence="1">Periplasm</location>
    </subcellularLocation>
</comment>
<name>B7VMJ4_VIBA3</name>
<comment type="similarity">
    <text evidence="1">Belongs to the CpoB family.</text>
</comment>
<dbReference type="SUPFAM" id="SSF48452">
    <property type="entry name" value="TPR-like"/>
    <property type="match status" value="1"/>
</dbReference>
<evidence type="ECO:0000259" key="4">
    <source>
        <dbReference type="Pfam" id="PF16331"/>
    </source>
</evidence>
<dbReference type="Gene3D" id="1.20.5.110">
    <property type="match status" value="1"/>
</dbReference>
<dbReference type="Pfam" id="PF13432">
    <property type="entry name" value="TPR_16"/>
    <property type="match status" value="1"/>
</dbReference>
<gene>
    <name evidence="1" type="primary">cpoB</name>
    <name evidence="5" type="ordered locus">VS_1118</name>
</gene>
<evidence type="ECO:0000256" key="2">
    <source>
        <dbReference type="PROSITE-ProRule" id="PRU00339"/>
    </source>
</evidence>
<dbReference type="GO" id="GO:0070206">
    <property type="term" value="P:protein trimerization"/>
    <property type="evidence" value="ECO:0007669"/>
    <property type="project" value="InterPro"/>
</dbReference>
<dbReference type="EMBL" id="FM954972">
    <property type="protein sequence ID" value="CAV18245.1"/>
    <property type="molecule type" value="Genomic_DNA"/>
</dbReference>
<accession>B7VMJ4</accession>
<dbReference type="eggNOG" id="COG1729">
    <property type="taxonomic scope" value="Bacteria"/>
</dbReference>
<dbReference type="GO" id="GO:0043093">
    <property type="term" value="P:FtsZ-dependent cytokinesis"/>
    <property type="evidence" value="ECO:0007669"/>
    <property type="project" value="UniProtKB-UniRule"/>
</dbReference>
<dbReference type="AlphaFoldDB" id="B7VMJ4"/>
<sequence length="265" mass="29556" precursor="true">MRNCLMFSNTKRVILLSLLASAANTTFAAPAPVSDLNSTATNSSSSSRSASNESDIERLERLLQNRNLVQLQMQQQIDDMSLEISELRGELERNSYDMKQMLERQRELFIELDRVRGEVKAAGTATVAVTASEGSKDASGTFSTDVDEQTAYQNAVDMILKQRDYTGAIAAFQKFQKDFPDSTFTPNTHYWLGQLYFAKKQDKEAVKSFAAVVSYKDSNKRSDALVKLGDIATRNNNATQAKKYYQQVVTEYPNSASAKVAKTHL</sequence>
<evidence type="ECO:0000313" key="6">
    <source>
        <dbReference type="Proteomes" id="UP000009100"/>
    </source>
</evidence>
<feature type="repeat" description="TPR" evidence="2">
    <location>
        <begin position="222"/>
        <end position="255"/>
    </location>
</feature>
<feature type="signal peptide" evidence="1">
    <location>
        <begin position="1"/>
        <end position="28"/>
    </location>
</feature>
<evidence type="ECO:0000313" key="5">
    <source>
        <dbReference type="EMBL" id="CAV18245.1"/>
    </source>
</evidence>
<dbReference type="KEGG" id="vsp:VS_1118"/>
<dbReference type="Gene3D" id="1.25.40.10">
    <property type="entry name" value="Tetratricopeptide repeat domain"/>
    <property type="match status" value="1"/>
</dbReference>
<dbReference type="HOGENOM" id="CLU_044315_4_0_6"/>
<dbReference type="NCBIfam" id="TIGR02795">
    <property type="entry name" value="tol_pal_ybgF"/>
    <property type="match status" value="1"/>
</dbReference>
<comment type="function">
    <text evidence="1">Mediates coordination of peptidoglycan synthesis and outer membrane constriction during cell division.</text>
</comment>
<dbReference type="STRING" id="575788.VS_1118"/>
<dbReference type="InterPro" id="IPR011990">
    <property type="entry name" value="TPR-like_helical_dom_sf"/>
</dbReference>
<evidence type="ECO:0000256" key="1">
    <source>
        <dbReference type="HAMAP-Rule" id="MF_02066"/>
    </source>
</evidence>
<feature type="region of interest" description="Disordered" evidence="3">
    <location>
        <begin position="31"/>
        <end position="55"/>
    </location>
</feature>
<dbReference type="SMART" id="SM00028">
    <property type="entry name" value="TPR"/>
    <property type="match status" value="2"/>
</dbReference>
<dbReference type="Proteomes" id="UP000009100">
    <property type="component" value="Chromosome 1"/>
</dbReference>
<feature type="domain" description="YbgF trimerisation" evidence="4">
    <location>
        <begin position="53"/>
        <end position="125"/>
    </location>
</feature>
<dbReference type="InterPro" id="IPR034706">
    <property type="entry name" value="CpoB"/>
</dbReference>
<feature type="chain" id="PRO_5009990903" description="Cell division coordinator CpoB" evidence="1">
    <location>
        <begin position="29"/>
        <end position="265"/>
    </location>
</feature>
<keyword evidence="1" id="KW-0131">Cell cycle</keyword>
<keyword evidence="2" id="KW-0802">TPR repeat</keyword>
<keyword evidence="1" id="KW-0732">Signal</keyword>
<dbReference type="InterPro" id="IPR032519">
    <property type="entry name" value="YbgF_tri"/>
</dbReference>